<name>A0A5B8FJD7_9RHOB</name>
<accession>A0A5B8FJD7</accession>
<dbReference type="Pfam" id="PF13469">
    <property type="entry name" value="Sulfotransfer_3"/>
    <property type="match status" value="1"/>
</dbReference>
<dbReference type="SMART" id="SM00028">
    <property type="entry name" value="TPR"/>
    <property type="match status" value="3"/>
</dbReference>
<dbReference type="InterPro" id="IPR027417">
    <property type="entry name" value="P-loop_NTPase"/>
</dbReference>
<evidence type="ECO:0000256" key="2">
    <source>
        <dbReference type="ARBA" id="ARBA00022737"/>
    </source>
</evidence>
<dbReference type="Gene3D" id="3.40.50.300">
    <property type="entry name" value="P-loop containing nucleotide triphosphate hydrolases"/>
    <property type="match status" value="1"/>
</dbReference>
<proteinExistence type="predicted"/>
<feature type="repeat" description="TPR" evidence="4">
    <location>
        <begin position="23"/>
        <end position="56"/>
    </location>
</feature>
<evidence type="ECO:0000313" key="5">
    <source>
        <dbReference type="EMBL" id="QDL94771.1"/>
    </source>
</evidence>
<dbReference type="RefSeq" id="WP_138578620.1">
    <property type="nucleotide sequence ID" value="NZ_CP040822.1"/>
</dbReference>
<dbReference type="EMBL" id="CP040822">
    <property type="protein sequence ID" value="QDL94771.1"/>
    <property type="molecule type" value="Genomic_DNA"/>
</dbReference>
<evidence type="ECO:0000256" key="3">
    <source>
        <dbReference type="ARBA" id="ARBA00022803"/>
    </source>
</evidence>
<dbReference type="InterPro" id="IPR019734">
    <property type="entry name" value="TPR_rpt"/>
</dbReference>
<reference evidence="5 6" key="1">
    <citation type="submission" date="2019-06" db="EMBL/GenBank/DDBJ databases">
        <title>Genome sequence of Rhodobacteraceae bacterium D4M1.</title>
        <authorList>
            <person name="Cao J."/>
        </authorList>
    </citation>
    <scope>NUCLEOTIDE SEQUENCE [LARGE SCALE GENOMIC DNA]</scope>
    <source>
        <strain evidence="5 6">D4M1</strain>
        <plasmid evidence="6">pd4m1d</plasmid>
    </source>
</reference>
<dbReference type="OrthoDB" id="9800698at2"/>
<evidence type="ECO:0000256" key="4">
    <source>
        <dbReference type="PROSITE-ProRule" id="PRU00339"/>
    </source>
</evidence>
<dbReference type="PROSITE" id="PS50005">
    <property type="entry name" value="TPR"/>
    <property type="match status" value="1"/>
</dbReference>
<dbReference type="Proteomes" id="UP000305888">
    <property type="component" value="Plasmid pD4M1D"/>
</dbReference>
<dbReference type="PANTHER" id="PTHR12788:SF10">
    <property type="entry name" value="PROTEIN-TYROSINE SULFOTRANSFERASE"/>
    <property type="match status" value="1"/>
</dbReference>
<dbReference type="GO" id="GO:0008476">
    <property type="term" value="F:protein-tyrosine sulfotransferase activity"/>
    <property type="evidence" value="ECO:0007669"/>
    <property type="project" value="InterPro"/>
</dbReference>
<dbReference type="Gene3D" id="1.25.40.10">
    <property type="entry name" value="Tetratricopeptide repeat domain"/>
    <property type="match status" value="1"/>
</dbReference>
<protein>
    <submittedName>
        <fullName evidence="5">Tetratricopeptide repeat protein</fullName>
    </submittedName>
</protein>
<keyword evidence="1" id="KW-0808">Transferase</keyword>
<dbReference type="KEGG" id="ppru:FDP22_23145"/>
<dbReference type="SUPFAM" id="SSF48452">
    <property type="entry name" value="TPR-like"/>
    <property type="match status" value="1"/>
</dbReference>
<sequence length="483" mass="55072">MRVIQQKKPKVKAQPVSKKHRYGVRHFEEGVKHMGRGQYAEAVACFERALKKDPRNSGLLFYLGASLCNMDETARGLRILRESLSLKPDEPSRWWNYANFLYFAGELEEASRMMLRAIDMQPEKINPMYNYCTMSNAGPDDPIVHRLHGLIEKGGLNRVERSFAHYGLAKVYDRAKAYDKAFDHALLGGEAYGVECNLDSENVERIIRANTREALTRQPCGGDPSEAPVFVLGMPRSGTTFTETVLSRHPDILAAGELSGCRTAEILAMNWASQNTRITNAFESVRTIVPQVEEVAAQYLMSQVHGFAPGQTFRRFIDKLPENVFRLGLISRMFPNARVIVIHRHPLDNCVSCLFQRFNDVQYSYTNTIEALAGQYRAYQRVMAHWREVLPLRMHEIVYEDMVTDFEPHVRELIAFLELDWDPACLDPASSTRTVRTASAAQVREGVNNRSVDKWKRYGTRLDPLIEALGGMEQIEAWARPRL</sequence>
<keyword evidence="2" id="KW-0677">Repeat</keyword>
<geneLocation type="plasmid" evidence="6">
    <name>pd4m1d</name>
</geneLocation>
<evidence type="ECO:0000313" key="6">
    <source>
        <dbReference type="Proteomes" id="UP000305888"/>
    </source>
</evidence>
<organism evidence="5 6">
    <name type="scientific">Paroceanicella profunda</name>
    <dbReference type="NCBI Taxonomy" id="2579971"/>
    <lineage>
        <taxon>Bacteria</taxon>
        <taxon>Pseudomonadati</taxon>
        <taxon>Pseudomonadota</taxon>
        <taxon>Alphaproteobacteria</taxon>
        <taxon>Rhodobacterales</taxon>
        <taxon>Paracoccaceae</taxon>
        <taxon>Paroceanicella</taxon>
    </lineage>
</organism>
<dbReference type="InterPro" id="IPR013105">
    <property type="entry name" value="TPR_2"/>
</dbReference>
<dbReference type="AlphaFoldDB" id="A0A5B8FJD7"/>
<dbReference type="InterPro" id="IPR026634">
    <property type="entry name" value="TPST-like"/>
</dbReference>
<dbReference type="Pfam" id="PF07719">
    <property type="entry name" value="TPR_2"/>
    <property type="match status" value="1"/>
</dbReference>
<keyword evidence="6" id="KW-1185">Reference proteome</keyword>
<dbReference type="InterPro" id="IPR011990">
    <property type="entry name" value="TPR-like_helical_dom_sf"/>
</dbReference>
<gene>
    <name evidence="5" type="ORF">FDP22_23145</name>
</gene>
<dbReference type="SUPFAM" id="SSF52540">
    <property type="entry name" value="P-loop containing nucleoside triphosphate hydrolases"/>
    <property type="match status" value="1"/>
</dbReference>
<evidence type="ECO:0000256" key="1">
    <source>
        <dbReference type="ARBA" id="ARBA00022679"/>
    </source>
</evidence>
<dbReference type="PANTHER" id="PTHR12788">
    <property type="entry name" value="PROTEIN-TYROSINE SULFOTRANSFERASE 2"/>
    <property type="match status" value="1"/>
</dbReference>
<keyword evidence="3 4" id="KW-0802">TPR repeat</keyword>
<keyword evidence="5" id="KW-0614">Plasmid</keyword>